<dbReference type="RefSeq" id="WP_013536886.1">
    <property type="nucleotide sequence ID" value="NC_014926.1"/>
</dbReference>
<sequence length="227" mass="25411">MRLLVLLTFVALTATAAAQENGVTLSYSETSGNSNTSTLSVSYSWEKTLGKWDFSSNGNFLYKKSSGKETANRLNAQASTGRKLNRKLSLTVNGFIYSDRFAGYDFRGGIGPGISYQVTESLLLSSSVTYTYNNYTNGSTDRYAQGEAQVKYSRRFKNFTLSQSLNYQVSFKNSQDYFIHSESTVSVPLNSRLALNVTYLIDYQNKLPDGVEYHTDRTLLTGVTYRF</sequence>
<proteinExistence type="predicted"/>
<organism evidence="2 3">
    <name type="scientific">Thermovibrio ammonificans (strain DSM 15698 / JCM 12110 / HB-1)</name>
    <dbReference type="NCBI Taxonomy" id="648996"/>
    <lineage>
        <taxon>Bacteria</taxon>
        <taxon>Pseudomonadati</taxon>
        <taxon>Aquificota</taxon>
        <taxon>Aquificia</taxon>
        <taxon>Desulfurobacteriales</taxon>
        <taxon>Desulfurobacteriaceae</taxon>
        <taxon>Thermovibrio</taxon>
    </lineage>
</organism>
<dbReference type="OrthoDB" id="12455at2"/>
<feature type="chain" id="PRO_5003230476" description="Salt-induced outer membrane protein" evidence="1">
    <location>
        <begin position="19"/>
        <end position="227"/>
    </location>
</feature>
<reference evidence="2" key="1">
    <citation type="submission" date="2011-01" db="EMBL/GenBank/DDBJ databases">
        <title>Complete sequence of chromosome of Thermovibrio ammonificans HB-1.</title>
        <authorList>
            <consortium name="US DOE Joint Genome Institute"/>
            <person name="Lucas S."/>
            <person name="Copeland A."/>
            <person name="Lapidus A."/>
            <person name="Cheng J.-F."/>
            <person name="Goodwin L."/>
            <person name="Pitluck S."/>
            <person name="Davenport K."/>
            <person name="Detter J.C."/>
            <person name="Han C."/>
            <person name="Tapia R."/>
            <person name="Land M."/>
            <person name="Hauser L."/>
            <person name="Kyrpides N."/>
            <person name="Ivanova N."/>
            <person name="Ovchinnikova G."/>
            <person name="Vetriani C."/>
            <person name="Woyke T."/>
        </authorList>
    </citation>
    <scope>NUCLEOTIDE SEQUENCE [LARGE SCALE GENOMIC DNA]</scope>
    <source>
        <strain evidence="2">HB-1</strain>
    </source>
</reference>
<evidence type="ECO:0000313" key="2">
    <source>
        <dbReference type="EMBL" id="ADU96100.1"/>
    </source>
</evidence>
<accession>E8T3G9</accession>
<name>E8T3G9_THEA1</name>
<dbReference type="Proteomes" id="UP000006362">
    <property type="component" value="Chromosome"/>
</dbReference>
<evidence type="ECO:0008006" key="4">
    <source>
        <dbReference type="Google" id="ProtNLM"/>
    </source>
</evidence>
<dbReference type="AlphaFoldDB" id="E8T3G9"/>
<evidence type="ECO:0000256" key="1">
    <source>
        <dbReference type="SAM" id="SignalP"/>
    </source>
</evidence>
<dbReference type="HOGENOM" id="CLU_058997_4_0_0"/>
<dbReference type="Pfam" id="PF04338">
    <property type="entry name" value="DUF481"/>
    <property type="match status" value="1"/>
</dbReference>
<dbReference type="eggNOG" id="COG3137">
    <property type="taxonomic scope" value="Bacteria"/>
</dbReference>
<dbReference type="EMBL" id="CP002444">
    <property type="protein sequence ID" value="ADU96100.1"/>
    <property type="molecule type" value="Genomic_DNA"/>
</dbReference>
<keyword evidence="1" id="KW-0732">Signal</keyword>
<dbReference type="InterPro" id="IPR007433">
    <property type="entry name" value="DUF481"/>
</dbReference>
<keyword evidence="3" id="KW-1185">Reference proteome</keyword>
<feature type="signal peptide" evidence="1">
    <location>
        <begin position="1"/>
        <end position="18"/>
    </location>
</feature>
<protein>
    <recommendedName>
        <fullName evidence="4">Salt-induced outer membrane protein</fullName>
    </recommendedName>
</protein>
<dbReference type="KEGG" id="tam:Theam_0126"/>
<gene>
    <name evidence="2" type="ordered locus">Theam_0126</name>
</gene>
<evidence type="ECO:0000313" key="3">
    <source>
        <dbReference type="Proteomes" id="UP000006362"/>
    </source>
</evidence>
<dbReference type="STRING" id="648996.Theam_0126"/>